<evidence type="ECO:0000256" key="1">
    <source>
        <dbReference type="SAM" id="MobiDB-lite"/>
    </source>
</evidence>
<feature type="region of interest" description="Disordered" evidence="1">
    <location>
        <begin position="166"/>
        <end position="189"/>
    </location>
</feature>
<dbReference type="EMBL" id="OX459124">
    <property type="protein sequence ID" value="CAI9114090.1"/>
    <property type="molecule type" value="Genomic_DNA"/>
</dbReference>
<sequence>MGFFLPEISRAETLLHLPPSEAFPLVPKPYGLPKPSPFGVYIFSGEDISEWLDRIDQFFFYNRIPPNEKLFTTSFNMAGDPLQFLHGMGCTSQLEDWEKFADQLELRFGRYIRPTLRINVWEASIEEVSVTEPSFEECIGCKLALDGDQGGVLVTGVEEIDEVVAEKSEGKPINEAPDENEPSGSKAEMDSLEIEVSIFPFEASKSDKEVHRACS</sequence>
<protein>
    <submittedName>
        <fullName evidence="2">OLC1v1014726C1</fullName>
    </submittedName>
</protein>
<reference evidence="2" key="1">
    <citation type="submission" date="2023-03" db="EMBL/GenBank/DDBJ databases">
        <authorList>
            <person name="Julca I."/>
        </authorList>
    </citation>
    <scope>NUCLEOTIDE SEQUENCE</scope>
</reference>
<keyword evidence="3" id="KW-1185">Reference proteome</keyword>
<dbReference type="Proteomes" id="UP001161247">
    <property type="component" value="Chromosome 7"/>
</dbReference>
<dbReference type="AlphaFoldDB" id="A0AAV1E1N3"/>
<name>A0AAV1E1N3_OLDCO</name>
<evidence type="ECO:0000313" key="3">
    <source>
        <dbReference type="Proteomes" id="UP001161247"/>
    </source>
</evidence>
<accession>A0AAV1E1N3</accession>
<proteinExistence type="predicted"/>
<gene>
    <name evidence="2" type="ORF">OLC1_LOCUS20944</name>
</gene>
<organism evidence="2 3">
    <name type="scientific">Oldenlandia corymbosa var. corymbosa</name>
    <dbReference type="NCBI Taxonomy" id="529605"/>
    <lineage>
        <taxon>Eukaryota</taxon>
        <taxon>Viridiplantae</taxon>
        <taxon>Streptophyta</taxon>
        <taxon>Embryophyta</taxon>
        <taxon>Tracheophyta</taxon>
        <taxon>Spermatophyta</taxon>
        <taxon>Magnoliopsida</taxon>
        <taxon>eudicotyledons</taxon>
        <taxon>Gunneridae</taxon>
        <taxon>Pentapetalae</taxon>
        <taxon>asterids</taxon>
        <taxon>lamiids</taxon>
        <taxon>Gentianales</taxon>
        <taxon>Rubiaceae</taxon>
        <taxon>Rubioideae</taxon>
        <taxon>Spermacoceae</taxon>
        <taxon>Hedyotis-Oldenlandia complex</taxon>
        <taxon>Oldenlandia</taxon>
    </lineage>
</organism>
<evidence type="ECO:0000313" key="2">
    <source>
        <dbReference type="EMBL" id="CAI9114090.1"/>
    </source>
</evidence>